<keyword evidence="8" id="KW-0650">Protein phosphatase inhibitor</keyword>
<evidence type="ECO:0000313" key="10">
    <source>
        <dbReference type="Proteomes" id="UP000634136"/>
    </source>
</evidence>
<protein>
    <submittedName>
        <fullName evidence="9">Abscisic acid receptor PYL12-like</fullName>
    </submittedName>
</protein>
<dbReference type="AlphaFoldDB" id="A0A834TUI5"/>
<evidence type="ECO:0000256" key="3">
    <source>
        <dbReference type="ARBA" id="ARBA00008594"/>
    </source>
</evidence>
<dbReference type="Gene3D" id="3.30.530.20">
    <property type="match status" value="1"/>
</dbReference>
<dbReference type="GO" id="GO:0005634">
    <property type="term" value="C:nucleus"/>
    <property type="evidence" value="ECO:0007669"/>
    <property type="project" value="UniProtKB-SubCell"/>
</dbReference>
<keyword evidence="6 9" id="KW-0675">Receptor</keyword>
<evidence type="ECO:0000256" key="2">
    <source>
        <dbReference type="ARBA" id="ARBA00004496"/>
    </source>
</evidence>
<evidence type="ECO:0000256" key="5">
    <source>
        <dbReference type="ARBA" id="ARBA00022682"/>
    </source>
</evidence>
<evidence type="ECO:0000256" key="8">
    <source>
        <dbReference type="ARBA" id="ARBA00023272"/>
    </source>
</evidence>
<comment type="caution">
    <text evidence="9">The sequence shown here is derived from an EMBL/GenBank/DDBJ whole genome shotgun (WGS) entry which is preliminary data.</text>
</comment>
<dbReference type="InterPro" id="IPR023393">
    <property type="entry name" value="START-like_dom_sf"/>
</dbReference>
<dbReference type="GO" id="GO:0009738">
    <property type="term" value="P:abscisic acid-activated signaling pathway"/>
    <property type="evidence" value="ECO:0007669"/>
    <property type="project" value="UniProtKB-KW"/>
</dbReference>
<keyword evidence="4" id="KW-0963">Cytoplasm</keyword>
<keyword evidence="5" id="KW-0938">Abscisic acid signaling pathway</keyword>
<comment type="subcellular location">
    <subcellularLocation>
        <location evidence="2">Cytoplasm</location>
    </subcellularLocation>
    <subcellularLocation>
        <location evidence="1">Nucleus</location>
    </subcellularLocation>
</comment>
<reference evidence="9" key="1">
    <citation type="submission" date="2020-09" db="EMBL/GenBank/DDBJ databases">
        <title>Genome-Enabled Discovery of Anthraquinone Biosynthesis in Senna tora.</title>
        <authorList>
            <person name="Kang S.-H."/>
            <person name="Pandey R.P."/>
            <person name="Lee C.-M."/>
            <person name="Sim J.-S."/>
            <person name="Jeong J.-T."/>
            <person name="Choi B.-S."/>
            <person name="Jung M."/>
            <person name="Ginzburg D."/>
            <person name="Zhao K."/>
            <person name="Won S.Y."/>
            <person name="Oh T.-J."/>
            <person name="Yu Y."/>
            <person name="Kim N.-H."/>
            <person name="Lee O.R."/>
            <person name="Lee T.-H."/>
            <person name="Bashyal P."/>
            <person name="Kim T.-S."/>
            <person name="Lee W.-H."/>
            <person name="Kawkins C."/>
            <person name="Kim C.-K."/>
            <person name="Kim J.S."/>
            <person name="Ahn B.O."/>
            <person name="Rhee S.Y."/>
            <person name="Sohng J.K."/>
        </authorList>
    </citation>
    <scope>NUCLEOTIDE SEQUENCE</scope>
    <source>
        <tissue evidence="9">Leaf</tissue>
    </source>
</reference>
<evidence type="ECO:0000256" key="4">
    <source>
        <dbReference type="ARBA" id="ARBA00022490"/>
    </source>
</evidence>
<dbReference type="GO" id="GO:0010427">
    <property type="term" value="F:abscisic acid binding"/>
    <property type="evidence" value="ECO:0007669"/>
    <property type="project" value="TreeGrafter"/>
</dbReference>
<dbReference type="Pfam" id="PF10604">
    <property type="entry name" value="Polyketide_cyc2"/>
    <property type="match status" value="1"/>
</dbReference>
<dbReference type="CDD" id="cd07821">
    <property type="entry name" value="PYR_PYL_RCAR_like"/>
    <property type="match status" value="1"/>
</dbReference>
<dbReference type="PANTHER" id="PTHR31213">
    <property type="entry name" value="OS08G0374000 PROTEIN-RELATED"/>
    <property type="match status" value="1"/>
</dbReference>
<evidence type="ECO:0000313" key="9">
    <source>
        <dbReference type="EMBL" id="KAF7828527.1"/>
    </source>
</evidence>
<organism evidence="9 10">
    <name type="scientific">Senna tora</name>
    <dbReference type="NCBI Taxonomy" id="362788"/>
    <lineage>
        <taxon>Eukaryota</taxon>
        <taxon>Viridiplantae</taxon>
        <taxon>Streptophyta</taxon>
        <taxon>Embryophyta</taxon>
        <taxon>Tracheophyta</taxon>
        <taxon>Spermatophyta</taxon>
        <taxon>Magnoliopsida</taxon>
        <taxon>eudicotyledons</taxon>
        <taxon>Gunneridae</taxon>
        <taxon>Pentapetalae</taxon>
        <taxon>rosids</taxon>
        <taxon>fabids</taxon>
        <taxon>Fabales</taxon>
        <taxon>Fabaceae</taxon>
        <taxon>Caesalpinioideae</taxon>
        <taxon>Cassia clade</taxon>
        <taxon>Senna</taxon>
    </lineage>
</organism>
<dbReference type="InterPro" id="IPR050279">
    <property type="entry name" value="Plant_def-hormone_signal"/>
</dbReference>
<proteinExistence type="inferred from homology"/>
<dbReference type="GO" id="GO:0005737">
    <property type="term" value="C:cytoplasm"/>
    <property type="evidence" value="ECO:0007669"/>
    <property type="project" value="UniProtKB-SubCell"/>
</dbReference>
<accession>A0A834TUI5</accession>
<sequence>MMMSLSHYHTPNQLAPNQCGSLLVQTIDAPLPLVWSLVRRFDNPQAYKHFIKNCTLVLGAGGVGTVRRVEVVSGLPAGMSLERLEELDEKLHVMRFSIIGGDHRLNNYRSMVRAAHLSV</sequence>
<dbReference type="Proteomes" id="UP000634136">
    <property type="component" value="Unassembled WGS sequence"/>
</dbReference>
<keyword evidence="7" id="KW-0539">Nucleus</keyword>
<dbReference type="GO" id="GO:0038023">
    <property type="term" value="F:signaling receptor activity"/>
    <property type="evidence" value="ECO:0007669"/>
    <property type="project" value="TreeGrafter"/>
</dbReference>
<evidence type="ECO:0000256" key="1">
    <source>
        <dbReference type="ARBA" id="ARBA00004123"/>
    </source>
</evidence>
<dbReference type="OrthoDB" id="4436220at2759"/>
<dbReference type="InterPro" id="IPR019587">
    <property type="entry name" value="Polyketide_cyclase/dehydratase"/>
</dbReference>
<evidence type="ECO:0000256" key="6">
    <source>
        <dbReference type="ARBA" id="ARBA00023170"/>
    </source>
</evidence>
<dbReference type="PANTHER" id="PTHR31213:SF82">
    <property type="entry name" value="ABSCISIC ACID RECEPTOR PYL11-RELATED"/>
    <property type="match status" value="1"/>
</dbReference>
<dbReference type="EMBL" id="JAAIUW010000006">
    <property type="protein sequence ID" value="KAF7828527.1"/>
    <property type="molecule type" value="Genomic_DNA"/>
</dbReference>
<evidence type="ECO:0000256" key="7">
    <source>
        <dbReference type="ARBA" id="ARBA00023242"/>
    </source>
</evidence>
<gene>
    <name evidence="9" type="ORF">G2W53_019691</name>
</gene>
<name>A0A834TUI5_9FABA</name>
<dbReference type="GO" id="GO:0004864">
    <property type="term" value="F:protein phosphatase inhibitor activity"/>
    <property type="evidence" value="ECO:0007669"/>
    <property type="project" value="UniProtKB-KW"/>
</dbReference>
<keyword evidence="10" id="KW-1185">Reference proteome</keyword>
<dbReference type="SUPFAM" id="SSF55961">
    <property type="entry name" value="Bet v1-like"/>
    <property type="match status" value="1"/>
</dbReference>
<comment type="similarity">
    <text evidence="3">Belongs to the PYR/PYL/RCAR abscisic acid intracellular receptor family.</text>
</comment>